<dbReference type="EMBL" id="CAJNJA010093897">
    <property type="protein sequence ID" value="CAE7941422.1"/>
    <property type="molecule type" value="Genomic_DNA"/>
</dbReference>
<comment type="caution">
    <text evidence="1">The sequence shown here is derived from an EMBL/GenBank/DDBJ whole genome shotgun (WGS) entry which is preliminary data.</text>
</comment>
<dbReference type="Proteomes" id="UP000601435">
    <property type="component" value="Unassembled WGS sequence"/>
</dbReference>
<name>A0A813CE82_9DINO</name>
<keyword evidence="2" id="KW-1185">Reference proteome</keyword>
<dbReference type="AlphaFoldDB" id="A0A813CE82"/>
<dbReference type="OrthoDB" id="10500615at2759"/>
<reference evidence="1" key="1">
    <citation type="submission" date="2021-02" db="EMBL/GenBank/DDBJ databases">
        <authorList>
            <person name="Dougan E. K."/>
            <person name="Rhodes N."/>
            <person name="Thang M."/>
            <person name="Chan C."/>
        </authorList>
    </citation>
    <scope>NUCLEOTIDE SEQUENCE</scope>
</reference>
<organism evidence="1 2">
    <name type="scientific">Symbiodinium necroappetens</name>
    <dbReference type="NCBI Taxonomy" id="1628268"/>
    <lineage>
        <taxon>Eukaryota</taxon>
        <taxon>Sar</taxon>
        <taxon>Alveolata</taxon>
        <taxon>Dinophyceae</taxon>
        <taxon>Suessiales</taxon>
        <taxon>Symbiodiniaceae</taxon>
        <taxon>Symbiodinium</taxon>
    </lineage>
</organism>
<gene>
    <name evidence="1" type="primary">hus1</name>
    <name evidence="1" type="ORF">SNEC2469_LOCUS34278</name>
</gene>
<feature type="non-terminal residue" evidence="1">
    <location>
        <position position="269"/>
    </location>
</feature>
<protein>
    <submittedName>
        <fullName evidence="1">Hus1 protein</fullName>
    </submittedName>
</protein>
<proteinExistence type="predicted"/>
<feature type="non-terminal residue" evidence="1">
    <location>
        <position position="1"/>
    </location>
</feature>
<evidence type="ECO:0000313" key="2">
    <source>
        <dbReference type="Proteomes" id="UP000601435"/>
    </source>
</evidence>
<sequence>IRWGDDAVKLKDGIPERGHLSPGFLRWFALNEFRNDDQPVAVRAEAVAGSFGLCVRSKRTRRRLEALGQAWGLLQRLRNRSPRGWKENLGCSYAAVANASRGVGASLAAIDIPSENPGASLEVGLLGLSPGSWSANTSEFVLHVILDDVVTLPEEQTVVVDSLAPPCCSSGPKLHRMYRHYTRFSSGSLRIFLTPLGAGQLTGAKLSARRTGEPVWFQSQEVMQERVLQLYINLQDMSGQHAGGFWLEVAVEVHRPTNYTLSLLSDSAE</sequence>
<evidence type="ECO:0000313" key="1">
    <source>
        <dbReference type="EMBL" id="CAE7941422.1"/>
    </source>
</evidence>
<accession>A0A813CE82</accession>